<dbReference type="PANTHER" id="PTHR34216">
    <property type="match status" value="1"/>
</dbReference>
<dbReference type="SUPFAM" id="SSF88713">
    <property type="entry name" value="Glycoside hydrolase/deacetylase"/>
    <property type="match status" value="1"/>
</dbReference>
<accession>A0ABN8AEU7</accession>
<dbReference type="CDD" id="cd10918">
    <property type="entry name" value="CE4_NodB_like_5s_6s"/>
    <property type="match status" value="1"/>
</dbReference>
<dbReference type="InterPro" id="IPR011330">
    <property type="entry name" value="Glyco_hydro/deAcase_b/a-brl"/>
</dbReference>
<dbReference type="InterPro" id="IPR051398">
    <property type="entry name" value="Polysacch_Deacetylase"/>
</dbReference>
<keyword evidence="2" id="KW-0732">Signal</keyword>
<dbReference type="InterPro" id="IPR002509">
    <property type="entry name" value="NODB_dom"/>
</dbReference>
<proteinExistence type="predicted"/>
<evidence type="ECO:0000313" key="5">
    <source>
        <dbReference type="Proteomes" id="UP000839052"/>
    </source>
</evidence>
<dbReference type="EMBL" id="OU912926">
    <property type="protein sequence ID" value="CAG9931275.1"/>
    <property type="molecule type" value="Genomic_DNA"/>
</dbReference>
<name>A0ABN8AEU7_9PROT</name>
<reference evidence="4 5" key="1">
    <citation type="submission" date="2021-10" db="EMBL/GenBank/DDBJ databases">
        <authorList>
            <person name="Koch H."/>
        </authorList>
    </citation>
    <scope>NUCLEOTIDE SEQUENCE [LARGE SCALE GENOMIC DNA]</scope>
    <source>
        <strain evidence="4">6680</strain>
    </source>
</reference>
<dbReference type="Gene3D" id="3.20.20.370">
    <property type="entry name" value="Glycoside hydrolase/deacetylase"/>
    <property type="match status" value="1"/>
</dbReference>
<organism evidence="4 5">
    <name type="scientific">Candidatus Nitrotoga arctica</name>
    <dbReference type="NCBI Taxonomy" id="453162"/>
    <lineage>
        <taxon>Bacteria</taxon>
        <taxon>Pseudomonadati</taxon>
        <taxon>Pseudomonadota</taxon>
        <taxon>Betaproteobacteria</taxon>
        <taxon>Nitrosomonadales</taxon>
        <taxon>Gallionellaceae</taxon>
        <taxon>Candidatus Nitrotoga</taxon>
    </lineage>
</organism>
<dbReference type="Proteomes" id="UP000839052">
    <property type="component" value="Chromosome"/>
</dbReference>
<feature type="domain" description="NodB homology" evidence="3">
    <location>
        <begin position="60"/>
        <end position="272"/>
    </location>
</feature>
<protein>
    <submittedName>
        <fullName evidence="4">NodB homology domain-containing protein</fullName>
    </submittedName>
</protein>
<dbReference type="Pfam" id="PF01522">
    <property type="entry name" value="Polysacc_deac_1"/>
    <property type="match status" value="1"/>
</dbReference>
<evidence type="ECO:0000259" key="3">
    <source>
        <dbReference type="PROSITE" id="PS51677"/>
    </source>
</evidence>
<dbReference type="PANTHER" id="PTHR34216:SF3">
    <property type="entry name" value="POLY-BETA-1,6-N-ACETYL-D-GLUCOSAMINE N-DEACETYLASE"/>
    <property type="match status" value="1"/>
</dbReference>
<comment type="subcellular location">
    <subcellularLocation>
        <location evidence="1">Secreted</location>
    </subcellularLocation>
</comment>
<dbReference type="PROSITE" id="PS51677">
    <property type="entry name" value="NODB"/>
    <property type="match status" value="1"/>
</dbReference>
<gene>
    <name evidence="4" type="ORF">NTG6680_0022</name>
</gene>
<sequence>MTALILTYHSMNVDGNEYLNNDHVALSMDLRLLTELGWTITPLSTIVCAVIHHKLDPVNKWVAITFDDGSWFDWHDLDHPTHGQQKSMANILRDFSRMHTGRGQPPIEATSFVIASPQARAQLEVTCMAGHRWWSDEWWQQAHHEGVIRIQNHSWDHNHITLDSTAVLHEKGRFSVVSTYQEADAEIRQASDYLDSICGAATSTIFAYPYGEASDYLVREYLPNHTSEHRLTAALTTEPEYVTNDSNRWLIPRFVCGCDWKSTEELRTILQR</sequence>
<dbReference type="RefSeq" id="WP_239795390.1">
    <property type="nucleotide sequence ID" value="NZ_OU912926.1"/>
</dbReference>
<evidence type="ECO:0000256" key="1">
    <source>
        <dbReference type="ARBA" id="ARBA00004613"/>
    </source>
</evidence>
<evidence type="ECO:0000256" key="2">
    <source>
        <dbReference type="ARBA" id="ARBA00022729"/>
    </source>
</evidence>
<evidence type="ECO:0000313" key="4">
    <source>
        <dbReference type="EMBL" id="CAG9931275.1"/>
    </source>
</evidence>
<keyword evidence="5" id="KW-1185">Reference proteome</keyword>